<dbReference type="PANTHER" id="PTHR24289:SF1">
    <property type="entry name" value="STEROID 17-ALPHA-HYDROXYLASE_17,20 LYASE"/>
    <property type="match status" value="1"/>
</dbReference>
<proteinExistence type="inferred from homology"/>
<evidence type="ECO:0000256" key="1">
    <source>
        <dbReference type="ARBA" id="ARBA00010617"/>
    </source>
</evidence>
<reference evidence="7" key="1">
    <citation type="submission" date="2022-08" db="EMBL/GenBank/DDBJ databases">
        <title>Genome sequencing of akame (Lates japonicus).</title>
        <authorList>
            <person name="Hashiguchi Y."/>
            <person name="Takahashi H."/>
        </authorList>
    </citation>
    <scope>NUCLEOTIDE SEQUENCE</scope>
    <source>
        <strain evidence="7">Kochi</strain>
    </source>
</reference>
<comment type="caution">
    <text evidence="7">The sequence shown here is derived from an EMBL/GenBank/DDBJ whole genome shotgun (WGS) entry which is preliminary data.</text>
</comment>
<evidence type="ECO:0000256" key="2">
    <source>
        <dbReference type="ARBA" id="ARBA00022617"/>
    </source>
</evidence>
<dbReference type="Proteomes" id="UP001279410">
    <property type="component" value="Unassembled WGS sequence"/>
</dbReference>
<dbReference type="GO" id="GO:0016705">
    <property type="term" value="F:oxidoreductase activity, acting on paired donors, with incorporation or reduction of molecular oxygen"/>
    <property type="evidence" value="ECO:0007669"/>
    <property type="project" value="InterPro"/>
</dbReference>
<protein>
    <recommendedName>
        <fullName evidence="9">Cytochrome P450</fullName>
    </recommendedName>
</protein>
<evidence type="ECO:0000256" key="4">
    <source>
        <dbReference type="ARBA" id="ARBA00023002"/>
    </source>
</evidence>
<gene>
    <name evidence="7" type="ORF">AKAME5_002790700</name>
</gene>
<evidence type="ECO:0000313" key="7">
    <source>
        <dbReference type="EMBL" id="GLD50334.1"/>
    </source>
</evidence>
<dbReference type="InterPro" id="IPR002401">
    <property type="entry name" value="Cyt_P450_E_grp-I"/>
</dbReference>
<evidence type="ECO:0000256" key="6">
    <source>
        <dbReference type="ARBA" id="ARBA00023033"/>
    </source>
</evidence>
<dbReference type="InterPro" id="IPR036396">
    <property type="entry name" value="Cyt_P450_sf"/>
</dbReference>
<dbReference type="GO" id="GO:0004497">
    <property type="term" value="F:monooxygenase activity"/>
    <property type="evidence" value="ECO:0007669"/>
    <property type="project" value="UniProtKB-KW"/>
</dbReference>
<organism evidence="7 8">
    <name type="scientific">Lates japonicus</name>
    <name type="common">Japanese lates</name>
    <dbReference type="NCBI Taxonomy" id="270547"/>
    <lineage>
        <taxon>Eukaryota</taxon>
        <taxon>Metazoa</taxon>
        <taxon>Chordata</taxon>
        <taxon>Craniata</taxon>
        <taxon>Vertebrata</taxon>
        <taxon>Euteleostomi</taxon>
        <taxon>Actinopterygii</taxon>
        <taxon>Neopterygii</taxon>
        <taxon>Teleostei</taxon>
        <taxon>Neoteleostei</taxon>
        <taxon>Acanthomorphata</taxon>
        <taxon>Carangaria</taxon>
        <taxon>Carangaria incertae sedis</taxon>
        <taxon>Centropomidae</taxon>
        <taxon>Lates</taxon>
    </lineage>
</organism>
<keyword evidence="3" id="KW-0479">Metal-binding</keyword>
<dbReference type="PANTHER" id="PTHR24289">
    <property type="entry name" value="STEROID 17-ALPHA-HYDROXYLASE/17,20 LYASE"/>
    <property type="match status" value="1"/>
</dbReference>
<dbReference type="PRINTS" id="PR00463">
    <property type="entry name" value="EP450I"/>
</dbReference>
<evidence type="ECO:0000256" key="5">
    <source>
        <dbReference type="ARBA" id="ARBA00023004"/>
    </source>
</evidence>
<keyword evidence="4" id="KW-0560">Oxidoreductase</keyword>
<keyword evidence="6" id="KW-0503">Monooxygenase</keyword>
<evidence type="ECO:0000313" key="8">
    <source>
        <dbReference type="Proteomes" id="UP001279410"/>
    </source>
</evidence>
<keyword evidence="5" id="KW-0408">Iron</keyword>
<dbReference type="EMBL" id="BRZM01003569">
    <property type="protein sequence ID" value="GLD50334.1"/>
    <property type="molecule type" value="Genomic_DNA"/>
</dbReference>
<name>A0AAD3MAD1_LATJO</name>
<dbReference type="Gene3D" id="1.10.630.10">
    <property type="entry name" value="Cytochrome P450"/>
    <property type="match status" value="1"/>
</dbReference>
<keyword evidence="8" id="KW-1185">Reference proteome</keyword>
<dbReference type="GO" id="GO:0005506">
    <property type="term" value="F:iron ion binding"/>
    <property type="evidence" value="ECO:0007669"/>
    <property type="project" value="InterPro"/>
</dbReference>
<keyword evidence="2" id="KW-0349">Heme</keyword>
<evidence type="ECO:0008006" key="9">
    <source>
        <dbReference type="Google" id="ProtNLM"/>
    </source>
</evidence>
<dbReference type="InterPro" id="IPR001128">
    <property type="entry name" value="Cyt_P450"/>
</dbReference>
<dbReference type="Pfam" id="PF00067">
    <property type="entry name" value="p450"/>
    <property type="match status" value="1"/>
</dbReference>
<dbReference type="AlphaFoldDB" id="A0AAD3MAD1"/>
<dbReference type="SUPFAM" id="SSF48264">
    <property type="entry name" value="Cytochrome P450"/>
    <property type="match status" value="1"/>
</dbReference>
<evidence type="ECO:0000256" key="3">
    <source>
        <dbReference type="ARBA" id="ARBA00022723"/>
    </source>
</evidence>
<comment type="similarity">
    <text evidence="1">Belongs to the cytochrome P450 family.</text>
</comment>
<sequence length="126" mass="14427">MDLSFLYSGSCVDWDVRSLLLFLVVFILTLDYVKNRRPVSFPPGPWAFLIVGNIFTVDHSRTHESMTQLSERYGDVYSLRMGQKWMVVLNRFEVLKEALVTQGDGFADRPDLPLVDDVAHGQGDRM</sequence>
<dbReference type="GO" id="GO:0020037">
    <property type="term" value="F:heme binding"/>
    <property type="evidence" value="ECO:0007669"/>
    <property type="project" value="InterPro"/>
</dbReference>
<accession>A0AAD3MAD1</accession>